<keyword evidence="4" id="KW-0808">Transferase</keyword>
<evidence type="ECO:0000259" key="7">
    <source>
        <dbReference type="Pfam" id="PF00483"/>
    </source>
</evidence>
<dbReference type="AlphaFoldDB" id="A0AAV7K8W5"/>
<organism evidence="9 10">
    <name type="scientific">Oopsacas minuta</name>
    <dbReference type="NCBI Taxonomy" id="111878"/>
    <lineage>
        <taxon>Eukaryota</taxon>
        <taxon>Metazoa</taxon>
        <taxon>Porifera</taxon>
        <taxon>Hexactinellida</taxon>
        <taxon>Hexasterophora</taxon>
        <taxon>Lyssacinosida</taxon>
        <taxon>Leucopsacidae</taxon>
        <taxon>Oopsacas</taxon>
    </lineage>
</organism>
<dbReference type="CDD" id="cd06425">
    <property type="entry name" value="M1P_guanylylT_B_like_N"/>
    <property type="match status" value="1"/>
</dbReference>
<proteinExistence type="inferred from homology"/>
<dbReference type="GO" id="GO:0005525">
    <property type="term" value="F:GTP binding"/>
    <property type="evidence" value="ECO:0007669"/>
    <property type="project" value="UniProtKB-KW"/>
</dbReference>
<accession>A0AAV7K8W5</accession>
<dbReference type="GO" id="GO:0009298">
    <property type="term" value="P:GDP-mannose biosynthetic process"/>
    <property type="evidence" value="ECO:0007669"/>
    <property type="project" value="InterPro"/>
</dbReference>
<dbReference type="EMBL" id="JAKMXF010000133">
    <property type="protein sequence ID" value="KAI6657004.1"/>
    <property type="molecule type" value="Genomic_DNA"/>
</dbReference>
<dbReference type="GO" id="GO:0004475">
    <property type="term" value="F:mannose-1-phosphate guanylyltransferase (GTP) activity"/>
    <property type="evidence" value="ECO:0007669"/>
    <property type="project" value="UniProtKB-EC"/>
</dbReference>
<dbReference type="PANTHER" id="PTHR22572">
    <property type="entry name" value="SUGAR-1-PHOSPHATE GUANYL TRANSFERASE"/>
    <property type="match status" value="1"/>
</dbReference>
<sequence length="359" mass="40145">MKALILVGGFGTRLRPLTLSMPKPLVEFANKPILIHQIEALTEVGVKHVILAISYMSDLLEKEIKVHEKRLGIQISFSHETEPMGTAGPLAVARKYLEGDDQPIFVLNSDVICNFPFKQLLSFHKVHGGEGTIVVTKVEEPSKYGVVLYDDNGKIEKFVEKPKEFVSNKINAGMYIFNTKILNRIELKPTSIEREIFPVMAKESQLFAYNMDSYWMDVGQPRDYLTGMCLYLNSLRESDPDQLSRGQLYTGDVLVDPSAILGEGCHIGPNVVVGPDVKIDDGVCISRSTVLKGAHIKSHSWVNSCVVGWKARIGQWVRMENICVLGEDVRVMDELYLNGALILPHKTITESIPEPHIIM</sequence>
<evidence type="ECO:0000256" key="3">
    <source>
        <dbReference type="ARBA" id="ARBA00012387"/>
    </source>
</evidence>
<dbReference type="SUPFAM" id="SSF53448">
    <property type="entry name" value="Nucleotide-diphospho-sugar transferases"/>
    <property type="match status" value="1"/>
</dbReference>
<evidence type="ECO:0000313" key="10">
    <source>
        <dbReference type="Proteomes" id="UP001165289"/>
    </source>
</evidence>
<protein>
    <recommendedName>
        <fullName evidence="3">mannose-1-phosphate guanylyltransferase</fullName>
        <ecNumber evidence="3">2.7.7.13</ecNumber>
    </recommendedName>
</protein>
<feature type="domain" description="Mannose-1-phosphate guanyltransferase C-terminal" evidence="8">
    <location>
        <begin position="250"/>
        <end position="358"/>
    </location>
</feature>
<dbReference type="PROSITE" id="PS00101">
    <property type="entry name" value="HEXAPEP_TRANSFERASES"/>
    <property type="match status" value="1"/>
</dbReference>
<feature type="domain" description="Nucleotidyl transferase" evidence="7">
    <location>
        <begin position="2"/>
        <end position="232"/>
    </location>
</feature>
<dbReference type="Pfam" id="PF25087">
    <property type="entry name" value="GMPPB_C"/>
    <property type="match status" value="1"/>
</dbReference>
<dbReference type="InterPro" id="IPR045233">
    <property type="entry name" value="GMPPB_N"/>
</dbReference>
<evidence type="ECO:0000256" key="1">
    <source>
        <dbReference type="ARBA" id="ARBA00004823"/>
    </source>
</evidence>
<dbReference type="InterPro" id="IPR029044">
    <property type="entry name" value="Nucleotide-diphossugar_trans"/>
</dbReference>
<dbReference type="Gene3D" id="3.90.550.10">
    <property type="entry name" value="Spore Coat Polysaccharide Biosynthesis Protein SpsA, Chain A"/>
    <property type="match status" value="1"/>
</dbReference>
<dbReference type="InterPro" id="IPR050486">
    <property type="entry name" value="Mannose-1P_guanyltransferase"/>
</dbReference>
<keyword evidence="6" id="KW-0342">GTP-binding</keyword>
<name>A0AAV7K8W5_9METZ</name>
<dbReference type="Pfam" id="PF00483">
    <property type="entry name" value="NTP_transferase"/>
    <property type="match status" value="1"/>
</dbReference>
<evidence type="ECO:0000256" key="2">
    <source>
        <dbReference type="ARBA" id="ARBA00007274"/>
    </source>
</evidence>
<evidence type="ECO:0000256" key="4">
    <source>
        <dbReference type="ARBA" id="ARBA00022679"/>
    </source>
</evidence>
<dbReference type="InterPro" id="IPR018357">
    <property type="entry name" value="Hexapep_transf_CS"/>
</dbReference>
<evidence type="ECO:0000313" key="9">
    <source>
        <dbReference type="EMBL" id="KAI6657004.1"/>
    </source>
</evidence>
<evidence type="ECO:0000256" key="5">
    <source>
        <dbReference type="ARBA" id="ARBA00022741"/>
    </source>
</evidence>
<evidence type="ECO:0000256" key="6">
    <source>
        <dbReference type="ARBA" id="ARBA00023134"/>
    </source>
</evidence>
<evidence type="ECO:0000259" key="8">
    <source>
        <dbReference type="Pfam" id="PF25087"/>
    </source>
</evidence>
<comment type="pathway">
    <text evidence="1">Nucleotide-sugar biosynthesis; GDP-alpha-D-mannose biosynthesis; GDP-alpha-D-mannose from alpha-D-mannose 1-phosphate (GTP route): step 1/1.</text>
</comment>
<reference evidence="9 10" key="1">
    <citation type="journal article" date="2023" name="BMC Biol.">
        <title>The compact genome of the sponge Oopsacas minuta (Hexactinellida) is lacking key metazoan core genes.</title>
        <authorList>
            <person name="Santini S."/>
            <person name="Schenkelaars Q."/>
            <person name="Jourda C."/>
            <person name="Duchesne M."/>
            <person name="Belahbib H."/>
            <person name="Rocher C."/>
            <person name="Selva M."/>
            <person name="Riesgo A."/>
            <person name="Vervoort M."/>
            <person name="Leys S.P."/>
            <person name="Kodjabachian L."/>
            <person name="Le Bivic A."/>
            <person name="Borchiellini C."/>
            <person name="Claverie J.M."/>
            <person name="Renard E."/>
        </authorList>
    </citation>
    <scope>NUCLEOTIDE SEQUENCE [LARGE SCALE GENOMIC DNA]</scope>
    <source>
        <strain evidence="9">SPO-2</strain>
    </source>
</reference>
<dbReference type="EC" id="2.7.7.13" evidence="3"/>
<keyword evidence="5" id="KW-0547">Nucleotide-binding</keyword>
<dbReference type="Proteomes" id="UP001165289">
    <property type="component" value="Unassembled WGS sequence"/>
</dbReference>
<comment type="similarity">
    <text evidence="2">Belongs to the transferase hexapeptide repeat family.</text>
</comment>
<dbReference type="Gene3D" id="2.160.10.10">
    <property type="entry name" value="Hexapeptide repeat proteins"/>
    <property type="match status" value="1"/>
</dbReference>
<comment type="caution">
    <text evidence="9">The sequence shown here is derived from an EMBL/GenBank/DDBJ whole genome shotgun (WGS) entry which is preliminary data.</text>
</comment>
<gene>
    <name evidence="9" type="ORF">LOD99_16305</name>
</gene>
<dbReference type="FunFam" id="3.90.550.10:FF:000013">
    <property type="entry name" value="mannose-1-phosphate guanyltransferase beta"/>
    <property type="match status" value="1"/>
</dbReference>
<dbReference type="InterPro" id="IPR005835">
    <property type="entry name" value="NTP_transferase_dom"/>
</dbReference>
<keyword evidence="10" id="KW-1185">Reference proteome</keyword>
<dbReference type="InterPro" id="IPR056729">
    <property type="entry name" value="GMPPB_C"/>
</dbReference>